<sequence length="193" mass="21307">MYFGRKLYTLGEIYKILYKGIRTAPYLSKSKRKGVITNQFVERIMIAVTEVNGCAICSYAHTKMALEVGMGDAEIQNMLKGVLDDVPSDEIQAIMFAQHYADSRGNPSKETWDRILDMYGTSKALGILGAIRIIMMGNALGIPWSGITSRLKGKPDERSSVSYELMGAIIPPLMIPFAGIHAIVASMLRIDVI</sequence>
<keyword evidence="1" id="KW-1133">Transmembrane helix</keyword>
<evidence type="ECO:0000313" key="4">
    <source>
        <dbReference type="Proteomes" id="UP000767854"/>
    </source>
</evidence>
<proteinExistence type="predicted"/>
<feature type="transmembrane region" description="Helical" evidence="1">
    <location>
        <begin position="124"/>
        <end position="145"/>
    </location>
</feature>
<organism evidence="3 4">
    <name type="scientific">Fusibacter tunisiensis</name>
    <dbReference type="NCBI Taxonomy" id="1008308"/>
    <lineage>
        <taxon>Bacteria</taxon>
        <taxon>Bacillati</taxon>
        <taxon>Bacillota</taxon>
        <taxon>Clostridia</taxon>
        <taxon>Eubacteriales</taxon>
        <taxon>Eubacteriales Family XII. Incertae Sedis</taxon>
        <taxon>Fusibacter</taxon>
    </lineage>
</organism>
<keyword evidence="1" id="KW-0812">Transmembrane</keyword>
<evidence type="ECO:0000256" key="1">
    <source>
        <dbReference type="SAM" id="Phobius"/>
    </source>
</evidence>
<feature type="domain" description="Carboxymuconolactone decarboxylase-like" evidence="2">
    <location>
        <begin position="33"/>
        <end position="80"/>
    </location>
</feature>
<dbReference type="Gene3D" id="1.20.1290.10">
    <property type="entry name" value="AhpD-like"/>
    <property type="match status" value="1"/>
</dbReference>
<dbReference type="RefSeq" id="WP_204662228.1">
    <property type="nucleotide sequence ID" value="NZ_JAFBDT010000003.1"/>
</dbReference>
<accession>A0ABS2MNZ6</accession>
<evidence type="ECO:0000313" key="3">
    <source>
        <dbReference type="EMBL" id="MBM7561126.1"/>
    </source>
</evidence>
<dbReference type="InterPro" id="IPR029032">
    <property type="entry name" value="AhpD-like"/>
</dbReference>
<name>A0ABS2MNZ6_9FIRM</name>
<comment type="caution">
    <text evidence="3">The sequence shown here is derived from an EMBL/GenBank/DDBJ whole genome shotgun (WGS) entry which is preliminary data.</text>
</comment>
<dbReference type="NCBIfam" id="TIGR00778">
    <property type="entry name" value="ahpD_dom"/>
    <property type="match status" value="1"/>
</dbReference>
<protein>
    <submittedName>
        <fullName evidence="3">AhpD family alkylhydroperoxidase</fullName>
    </submittedName>
</protein>
<dbReference type="InterPro" id="IPR004675">
    <property type="entry name" value="AhpD_core"/>
</dbReference>
<dbReference type="Proteomes" id="UP000767854">
    <property type="component" value="Unassembled WGS sequence"/>
</dbReference>
<keyword evidence="1" id="KW-0472">Membrane</keyword>
<keyword evidence="4" id="KW-1185">Reference proteome</keyword>
<feature type="transmembrane region" description="Helical" evidence="1">
    <location>
        <begin position="165"/>
        <end position="188"/>
    </location>
</feature>
<dbReference type="Pfam" id="PF02627">
    <property type="entry name" value="CMD"/>
    <property type="match status" value="1"/>
</dbReference>
<gene>
    <name evidence="3" type="ORF">JOC49_000643</name>
</gene>
<dbReference type="EMBL" id="JAFBDT010000003">
    <property type="protein sequence ID" value="MBM7561126.1"/>
    <property type="molecule type" value="Genomic_DNA"/>
</dbReference>
<reference evidence="3 4" key="1">
    <citation type="submission" date="2021-01" db="EMBL/GenBank/DDBJ databases">
        <title>Genomic Encyclopedia of Type Strains, Phase IV (KMG-IV): sequencing the most valuable type-strain genomes for metagenomic binning, comparative biology and taxonomic classification.</title>
        <authorList>
            <person name="Goeker M."/>
        </authorList>
    </citation>
    <scope>NUCLEOTIDE SEQUENCE [LARGE SCALE GENOMIC DNA]</scope>
    <source>
        <strain evidence="3 4">DSM 24436</strain>
    </source>
</reference>
<dbReference type="InterPro" id="IPR003779">
    <property type="entry name" value="CMD-like"/>
</dbReference>
<dbReference type="SUPFAM" id="SSF69118">
    <property type="entry name" value="AhpD-like"/>
    <property type="match status" value="1"/>
</dbReference>
<evidence type="ECO:0000259" key="2">
    <source>
        <dbReference type="Pfam" id="PF02627"/>
    </source>
</evidence>